<dbReference type="HOGENOM" id="CLU_308018_0_0_1"/>
<feature type="transmembrane region" description="Helical" evidence="7">
    <location>
        <begin position="799"/>
        <end position="822"/>
    </location>
</feature>
<dbReference type="PANTHER" id="PTHR12385:SF14">
    <property type="entry name" value="CHOLINE TRANSPORTER-LIKE 2"/>
    <property type="match status" value="1"/>
</dbReference>
<keyword evidence="6" id="KW-0325">Glycoprotein</keyword>
<dbReference type="PANTHER" id="PTHR12385">
    <property type="entry name" value="CHOLINE TRANSPORTER-LIKE (SLC FAMILY 44)"/>
    <property type="match status" value="1"/>
</dbReference>
<organism evidence="8">
    <name type="scientific">Capitella teleta</name>
    <name type="common">Polychaete worm</name>
    <dbReference type="NCBI Taxonomy" id="283909"/>
    <lineage>
        <taxon>Eukaryota</taxon>
        <taxon>Metazoa</taxon>
        <taxon>Spiralia</taxon>
        <taxon>Lophotrochozoa</taxon>
        <taxon>Annelida</taxon>
        <taxon>Polychaeta</taxon>
        <taxon>Sedentaria</taxon>
        <taxon>Scolecida</taxon>
        <taxon>Capitellidae</taxon>
        <taxon>Capitella</taxon>
    </lineage>
</organism>
<keyword evidence="3 7" id="KW-0812">Transmembrane</keyword>
<sequence length="959" mass="107819">MGEDDNAEEKKEGVPTEDTSLVAQPEFGEAHKYDPTFNGPIKNRSCTDVICCIMFLVFIVAFIIVGIWAFAMGDPRVLLYPSDSEGNICGYGDFENKPYVFFFDLLDCAKTGPAIIALGCPTPQICIEQCPSEFWSWQTHPLTAADDAAERGRMICLPGIDPLNTTKICVESCPSTYWQWYTLHSLEFDSRSYHSFGRSQMICLPGVNPVTSSKVCVEHCPNTTWNWMMSSVSDAEIRSSMICLPSVNAVTSEKICVQECPNSYFAWPEASSDPSLRKNLICKLGVDQTDTSKSVDALVEDEECAPYYMQSSPMVGRCVPTVIASLVDSATGMIEANGTAMVDKMGNQVNGTELESGVQYLAYFLNMKEYGMKIFQDVRAAWWLIIVFLVVGALVTFIWILLMRWLAAPIVWLTLICFVALFGFGTYYSFTKWVEMKDDPDHDGEFIFTTNLDYYTNLADTWLAFGIIAAIFLGVIILMILFLRKRILIAIALIKEASRAVGSMVFTLFWPLVPFLLQIVALGYWGASALFLASVGGKQFGESNITFVNTTDSSGVVHTQKIITEVISSVPCDPKANGTAGDVCSFIKYGGDYTIYLQVFQLFMWFWIMNFIVALGQMTLAGAFASYYWAFKKPKDLPTFPVASSLWRSLRYHMGSLAFGALIIAIIQMIRVALEYVDHKLKGTENVVAKFLMKCLKCCFWCLEKFMKFINKNAYIMIAIYGENFCTSAKNAFMLIMRNIVRVAVIDKVTDFLIFVGKLMVTAAITILSFYFFSGDLSNQIPWANISDYVDSYVPTLNYYLLPCIIIGIATFIIASGFFSVYSMGVDTLFLCFLLDMEKNDGSLQRPYYANIELLNLLSKSNRLDNVEKKKKKKIKKTKKKYVIADEAMEDLERNDGSPDKPYYMNKELMEILGKKNIPPAVLICCDLQAVRYSRLFDILTIIISKIHKYFNPIGQGCP</sequence>
<evidence type="ECO:0000256" key="2">
    <source>
        <dbReference type="ARBA" id="ARBA00007168"/>
    </source>
</evidence>
<feature type="transmembrane region" description="Helical" evidence="7">
    <location>
        <begin position="410"/>
        <end position="430"/>
    </location>
</feature>
<feature type="transmembrane region" description="Helical" evidence="7">
    <location>
        <begin position="652"/>
        <end position="674"/>
    </location>
</feature>
<dbReference type="GO" id="GO:0016020">
    <property type="term" value="C:membrane"/>
    <property type="evidence" value="ECO:0007669"/>
    <property type="project" value="UniProtKB-SubCell"/>
</dbReference>
<feature type="transmembrane region" description="Helical" evidence="7">
    <location>
        <begin position="462"/>
        <end position="483"/>
    </location>
</feature>
<reference evidence="9" key="3">
    <citation type="submission" date="2015-06" db="UniProtKB">
        <authorList>
            <consortium name="EnsemblMetazoa"/>
        </authorList>
    </citation>
    <scope>IDENTIFICATION</scope>
</reference>
<evidence type="ECO:0000313" key="8">
    <source>
        <dbReference type="EMBL" id="ELU15407.1"/>
    </source>
</evidence>
<reference evidence="10" key="1">
    <citation type="submission" date="2012-12" db="EMBL/GenBank/DDBJ databases">
        <authorList>
            <person name="Hellsten U."/>
            <person name="Grimwood J."/>
            <person name="Chapman J.A."/>
            <person name="Shapiro H."/>
            <person name="Aerts A."/>
            <person name="Otillar R.P."/>
            <person name="Terry A.Y."/>
            <person name="Boore J.L."/>
            <person name="Simakov O."/>
            <person name="Marletaz F."/>
            <person name="Cho S.-J."/>
            <person name="Edsinger-Gonzales E."/>
            <person name="Havlak P."/>
            <person name="Kuo D.-H."/>
            <person name="Larsson T."/>
            <person name="Lv J."/>
            <person name="Arendt D."/>
            <person name="Savage R."/>
            <person name="Osoegawa K."/>
            <person name="de Jong P."/>
            <person name="Lindberg D.R."/>
            <person name="Seaver E.C."/>
            <person name="Weisblat D.A."/>
            <person name="Putnam N.H."/>
            <person name="Grigoriev I.V."/>
            <person name="Rokhsar D.S."/>
        </authorList>
    </citation>
    <scope>NUCLEOTIDE SEQUENCE</scope>
    <source>
        <strain evidence="10">I ESC-2004</strain>
    </source>
</reference>
<dbReference type="EMBL" id="AMQN01000639">
    <property type="status" value="NOT_ANNOTATED_CDS"/>
    <property type="molecule type" value="Genomic_DNA"/>
</dbReference>
<gene>
    <name evidence="8" type="ORF">CAPTEDRAFT_224558</name>
</gene>
<evidence type="ECO:0000256" key="1">
    <source>
        <dbReference type="ARBA" id="ARBA00004141"/>
    </source>
</evidence>
<dbReference type="GO" id="GO:0022857">
    <property type="term" value="F:transmembrane transporter activity"/>
    <property type="evidence" value="ECO:0007669"/>
    <property type="project" value="InterPro"/>
</dbReference>
<dbReference type="AlphaFoldDB" id="R7VA43"/>
<name>R7VA43_CAPTE</name>
<dbReference type="OrthoDB" id="420519at2759"/>
<reference evidence="8 10" key="2">
    <citation type="journal article" date="2013" name="Nature">
        <title>Insights into bilaterian evolution from three spiralian genomes.</title>
        <authorList>
            <person name="Simakov O."/>
            <person name="Marletaz F."/>
            <person name="Cho S.J."/>
            <person name="Edsinger-Gonzales E."/>
            <person name="Havlak P."/>
            <person name="Hellsten U."/>
            <person name="Kuo D.H."/>
            <person name="Larsson T."/>
            <person name="Lv J."/>
            <person name="Arendt D."/>
            <person name="Savage R."/>
            <person name="Osoegawa K."/>
            <person name="de Jong P."/>
            <person name="Grimwood J."/>
            <person name="Chapman J.A."/>
            <person name="Shapiro H."/>
            <person name="Aerts A."/>
            <person name="Otillar R.P."/>
            <person name="Terry A.Y."/>
            <person name="Boore J.L."/>
            <person name="Grigoriev I.V."/>
            <person name="Lindberg D.R."/>
            <person name="Seaver E.C."/>
            <person name="Weisblat D.A."/>
            <person name="Putnam N.H."/>
            <person name="Rokhsar D.S."/>
        </authorList>
    </citation>
    <scope>NUCLEOTIDE SEQUENCE</scope>
    <source>
        <strain evidence="8 10">I ESC-2004</strain>
    </source>
</reference>
<dbReference type="Proteomes" id="UP000014760">
    <property type="component" value="Unassembled WGS sequence"/>
</dbReference>
<feature type="transmembrane region" description="Helical" evidence="7">
    <location>
        <begin position="714"/>
        <end position="737"/>
    </location>
</feature>
<comment type="similarity">
    <text evidence="2">Belongs to the CTL (choline transporter-like) family.</text>
</comment>
<dbReference type="EMBL" id="KB293808">
    <property type="protein sequence ID" value="ELU15407.1"/>
    <property type="molecule type" value="Genomic_DNA"/>
</dbReference>
<dbReference type="InterPro" id="IPR007603">
    <property type="entry name" value="Choline_transptr-like"/>
</dbReference>
<keyword evidence="10" id="KW-1185">Reference proteome</keyword>
<dbReference type="Pfam" id="PF04515">
    <property type="entry name" value="Choline_transpo"/>
    <property type="match status" value="1"/>
</dbReference>
<protein>
    <submittedName>
        <fullName evidence="8 9">Uncharacterized protein</fullName>
    </submittedName>
</protein>
<feature type="transmembrane region" description="Helical" evidence="7">
    <location>
        <begin position="604"/>
        <end position="631"/>
    </location>
</feature>
<dbReference type="FunCoup" id="R7VA43">
    <property type="interactions" value="265"/>
</dbReference>
<feature type="transmembrane region" description="Helical" evidence="7">
    <location>
        <begin position="49"/>
        <end position="71"/>
    </location>
</feature>
<evidence type="ECO:0000313" key="9">
    <source>
        <dbReference type="EnsemblMetazoa" id="CapteP224558"/>
    </source>
</evidence>
<evidence type="ECO:0000313" key="10">
    <source>
        <dbReference type="Proteomes" id="UP000014760"/>
    </source>
</evidence>
<dbReference type="STRING" id="283909.R7VA43"/>
<keyword evidence="5 7" id="KW-0472">Membrane</keyword>
<evidence type="ECO:0000256" key="6">
    <source>
        <dbReference type="ARBA" id="ARBA00023180"/>
    </source>
</evidence>
<feature type="transmembrane region" description="Helical" evidence="7">
    <location>
        <begin position="504"/>
        <end position="525"/>
    </location>
</feature>
<keyword evidence="4 7" id="KW-1133">Transmembrane helix</keyword>
<feature type="transmembrane region" description="Helical" evidence="7">
    <location>
        <begin position="380"/>
        <end position="403"/>
    </location>
</feature>
<evidence type="ECO:0000256" key="4">
    <source>
        <dbReference type="ARBA" id="ARBA00022989"/>
    </source>
</evidence>
<comment type="subcellular location">
    <subcellularLocation>
        <location evidence="1">Membrane</location>
        <topology evidence="1">Multi-pass membrane protein</topology>
    </subcellularLocation>
</comment>
<dbReference type="EnsemblMetazoa" id="CapteT224558">
    <property type="protein sequence ID" value="CapteP224558"/>
    <property type="gene ID" value="CapteG224558"/>
</dbReference>
<accession>R7VA43</accession>
<evidence type="ECO:0000256" key="3">
    <source>
        <dbReference type="ARBA" id="ARBA00022692"/>
    </source>
</evidence>
<dbReference type="OMA" id="SQRKCRD"/>
<feature type="transmembrane region" description="Helical" evidence="7">
    <location>
        <begin position="749"/>
        <end position="773"/>
    </location>
</feature>
<evidence type="ECO:0000256" key="5">
    <source>
        <dbReference type="ARBA" id="ARBA00023136"/>
    </source>
</evidence>
<evidence type="ECO:0000256" key="7">
    <source>
        <dbReference type="SAM" id="Phobius"/>
    </source>
</evidence>
<proteinExistence type="inferred from homology"/>